<keyword evidence="9" id="KW-1185">Reference proteome</keyword>
<evidence type="ECO:0000256" key="5">
    <source>
        <dbReference type="ARBA" id="ARBA00023295"/>
    </source>
</evidence>
<keyword evidence="2" id="KW-0732">Signal</keyword>
<evidence type="ECO:0000256" key="3">
    <source>
        <dbReference type="ARBA" id="ARBA00022801"/>
    </source>
</evidence>
<dbReference type="STRING" id="65489.A0A0D3G1U9"/>
<dbReference type="Pfam" id="PF00332">
    <property type="entry name" value="Glyco_hydro_17"/>
    <property type="match status" value="2"/>
</dbReference>
<dbReference type="Pfam" id="PF07983">
    <property type="entry name" value="X8"/>
    <property type="match status" value="1"/>
</dbReference>
<protein>
    <recommendedName>
        <fullName evidence="7">X8 domain-containing protein</fullName>
    </recommendedName>
</protein>
<evidence type="ECO:0000256" key="2">
    <source>
        <dbReference type="ARBA" id="ARBA00022729"/>
    </source>
</evidence>
<feature type="domain" description="X8" evidence="7">
    <location>
        <begin position="290"/>
        <end position="375"/>
    </location>
</feature>
<evidence type="ECO:0000313" key="9">
    <source>
        <dbReference type="Proteomes" id="UP000026960"/>
    </source>
</evidence>
<dbReference type="InterPro" id="IPR044965">
    <property type="entry name" value="Glyco_hydro_17_plant"/>
</dbReference>
<dbReference type="SUPFAM" id="SSF51445">
    <property type="entry name" value="(Trans)glycosidases"/>
    <property type="match status" value="1"/>
</dbReference>
<dbReference type="HOGENOM" id="CLU_024953_3_4_1"/>
<dbReference type="GO" id="GO:0005975">
    <property type="term" value="P:carbohydrate metabolic process"/>
    <property type="evidence" value="ECO:0007669"/>
    <property type="project" value="InterPro"/>
</dbReference>
<proteinExistence type="inferred from homology"/>
<dbReference type="PaxDb" id="65489-OBART04G30000.1"/>
<name>A0A0D3G1U9_9ORYZ</name>
<evidence type="ECO:0000259" key="7">
    <source>
        <dbReference type="SMART" id="SM00768"/>
    </source>
</evidence>
<keyword evidence="5" id="KW-0326">Glycosidase</keyword>
<reference evidence="8" key="1">
    <citation type="journal article" date="2009" name="Rice">
        <title>De Novo Next Generation Sequencing of Plant Genomes.</title>
        <authorList>
            <person name="Rounsley S."/>
            <person name="Marri P.R."/>
            <person name="Yu Y."/>
            <person name="He R."/>
            <person name="Sisneros N."/>
            <person name="Goicoechea J.L."/>
            <person name="Lee S.J."/>
            <person name="Angelova A."/>
            <person name="Kudrna D."/>
            <person name="Luo M."/>
            <person name="Affourtit J."/>
            <person name="Desany B."/>
            <person name="Knight J."/>
            <person name="Niazi F."/>
            <person name="Egholm M."/>
            <person name="Wing R.A."/>
        </authorList>
    </citation>
    <scope>NUCLEOTIDE SEQUENCE [LARGE SCALE GENOMIC DNA]</scope>
    <source>
        <strain evidence="8">cv. IRGC 105608</strain>
    </source>
</reference>
<sequence length="385" mass="41378">MRGTTMPPPADVARFLSRDTIFDRVRLLDADPRALRAFAGTGLAVDVTVPNADVPRLAASRASARRWVRASVAPYAEATNVSRVLVGDEVISQANRTLLLSLVPAMRNLHAALAAVLPPSPRRREIIKVSTPHSLGILAASTPPSAGRRFHDARDGPFMVNAYPFYGGLTNDTLDYALFRVNDGVTDNATGLLYANMLDAQLDANAIRHLGSGVGTPLMPNRTFELSIFSLFDENLKPGPVSERNFGLYHADMTPVYDAGILTAPQEIVGTKVTPAPAPALAPAADGRRRWCVPKPAADEVALQVNIDFVCGQGGIDCGAIRAGGSCYDPNNVQAHAAFAMNLYFQSNGQHEFDCDFGQTGVIRAANLHEARGGYLDNTWLKMDL</sequence>
<accession>A0A0D3G1U9</accession>
<dbReference type="InterPro" id="IPR000490">
    <property type="entry name" value="Glyco_hydro_17"/>
</dbReference>
<reference evidence="8" key="2">
    <citation type="submission" date="2015-03" db="UniProtKB">
        <authorList>
            <consortium name="EnsemblPlants"/>
        </authorList>
    </citation>
    <scope>IDENTIFICATION</scope>
</reference>
<dbReference type="Gramene" id="OBART04G30000.1">
    <property type="protein sequence ID" value="OBART04G30000.1"/>
    <property type="gene ID" value="OBART04G30000"/>
</dbReference>
<dbReference type="AlphaFoldDB" id="A0A0D3G1U9"/>
<comment type="similarity">
    <text evidence="1 6">Belongs to the glycosyl hydrolase 17 family.</text>
</comment>
<dbReference type="Gene3D" id="3.20.20.80">
    <property type="entry name" value="Glycosidases"/>
    <property type="match status" value="2"/>
</dbReference>
<dbReference type="FunFam" id="1.20.58.1040:FF:000003">
    <property type="entry name" value="glucan endo-1,3-beta-glucosidase 7"/>
    <property type="match status" value="1"/>
</dbReference>
<evidence type="ECO:0000256" key="1">
    <source>
        <dbReference type="ARBA" id="ARBA00008773"/>
    </source>
</evidence>
<dbReference type="EnsemblPlants" id="OBART04G30000.1">
    <property type="protein sequence ID" value="OBART04G30000.1"/>
    <property type="gene ID" value="OBART04G30000"/>
</dbReference>
<evidence type="ECO:0000256" key="6">
    <source>
        <dbReference type="RuleBase" id="RU004335"/>
    </source>
</evidence>
<dbReference type="eggNOG" id="ENOG502QQAD">
    <property type="taxonomic scope" value="Eukaryota"/>
</dbReference>
<dbReference type="InterPro" id="IPR017853">
    <property type="entry name" value="GH"/>
</dbReference>
<evidence type="ECO:0000313" key="8">
    <source>
        <dbReference type="EnsemblPlants" id="OBART04G30000.1"/>
    </source>
</evidence>
<evidence type="ECO:0000256" key="4">
    <source>
        <dbReference type="ARBA" id="ARBA00023157"/>
    </source>
</evidence>
<keyword evidence="4" id="KW-1015">Disulfide bond</keyword>
<dbReference type="SMART" id="SM00768">
    <property type="entry name" value="X8"/>
    <property type="match status" value="1"/>
</dbReference>
<dbReference type="Gene3D" id="1.20.58.1040">
    <property type="match status" value="1"/>
</dbReference>
<dbReference type="Proteomes" id="UP000026960">
    <property type="component" value="Chromosome 4"/>
</dbReference>
<dbReference type="GO" id="GO:0004553">
    <property type="term" value="F:hydrolase activity, hydrolyzing O-glycosyl compounds"/>
    <property type="evidence" value="ECO:0007669"/>
    <property type="project" value="InterPro"/>
</dbReference>
<keyword evidence="3" id="KW-0378">Hydrolase</keyword>
<dbReference type="PANTHER" id="PTHR32227">
    <property type="entry name" value="GLUCAN ENDO-1,3-BETA-GLUCOSIDASE BG1-RELATED-RELATED"/>
    <property type="match status" value="1"/>
</dbReference>
<organism evidence="8">
    <name type="scientific">Oryza barthii</name>
    <dbReference type="NCBI Taxonomy" id="65489"/>
    <lineage>
        <taxon>Eukaryota</taxon>
        <taxon>Viridiplantae</taxon>
        <taxon>Streptophyta</taxon>
        <taxon>Embryophyta</taxon>
        <taxon>Tracheophyta</taxon>
        <taxon>Spermatophyta</taxon>
        <taxon>Magnoliopsida</taxon>
        <taxon>Liliopsida</taxon>
        <taxon>Poales</taxon>
        <taxon>Poaceae</taxon>
        <taxon>BOP clade</taxon>
        <taxon>Oryzoideae</taxon>
        <taxon>Oryzeae</taxon>
        <taxon>Oryzinae</taxon>
        <taxon>Oryza</taxon>
    </lineage>
</organism>
<dbReference type="InterPro" id="IPR012946">
    <property type="entry name" value="X8"/>
</dbReference>